<dbReference type="EMBL" id="JAUKWQ010000002">
    <property type="protein sequence ID" value="MDO1582413.1"/>
    <property type="molecule type" value="Genomic_DNA"/>
</dbReference>
<evidence type="ECO:0000256" key="3">
    <source>
        <dbReference type="ARBA" id="ARBA00022691"/>
    </source>
</evidence>
<reference evidence="6" key="1">
    <citation type="journal article" date="2015" name="Int. J. Syst. Evol. Microbiol.">
        <title>Rhizobium oryzicola sp. nov., potential plant-growth-promoting endophytic bacteria isolated from rice roots.</title>
        <authorList>
            <person name="Zhang X.X."/>
            <person name="Gao J.S."/>
            <person name="Cao Y.H."/>
            <person name="Sheirdil R.A."/>
            <person name="Wang X.C."/>
            <person name="Zhang L."/>
        </authorList>
    </citation>
    <scope>NUCLEOTIDE SEQUENCE</scope>
    <source>
        <strain evidence="6">05753</strain>
    </source>
</reference>
<accession>A0ABT8SX10</accession>
<keyword evidence="7" id="KW-1185">Reference proteome</keyword>
<evidence type="ECO:0000259" key="5">
    <source>
        <dbReference type="SMART" id="SM00470"/>
    </source>
</evidence>
<gene>
    <name evidence="6" type="ORF">Q2T52_09905</name>
</gene>
<evidence type="ECO:0000256" key="4">
    <source>
        <dbReference type="PROSITE-ProRule" id="PRU00489"/>
    </source>
</evidence>
<name>A0ABT8SX10_9HYPH</name>
<feature type="domain" description="ParB-like N-terminal" evidence="5">
    <location>
        <begin position="72"/>
        <end position="162"/>
    </location>
</feature>
<organism evidence="6 7">
    <name type="scientific">Rhizobium oryzicola</name>
    <dbReference type="NCBI Taxonomy" id="1232668"/>
    <lineage>
        <taxon>Bacteria</taxon>
        <taxon>Pseudomonadati</taxon>
        <taxon>Pseudomonadota</taxon>
        <taxon>Alphaproteobacteria</taxon>
        <taxon>Hyphomicrobiales</taxon>
        <taxon>Rhizobiaceae</taxon>
        <taxon>Rhizobium/Agrobacterium group</taxon>
        <taxon>Rhizobium</taxon>
    </lineage>
</organism>
<keyword evidence="1 6" id="KW-0489">Methyltransferase</keyword>
<comment type="caution">
    <text evidence="6">The sequence shown here is derived from an EMBL/GenBank/DDBJ whole genome shotgun (WGS) entry which is preliminary data.</text>
</comment>
<dbReference type="Proteomes" id="UP001169006">
    <property type="component" value="Unassembled WGS sequence"/>
</dbReference>
<dbReference type="SMART" id="SM00470">
    <property type="entry name" value="ParB"/>
    <property type="match status" value="1"/>
</dbReference>
<comment type="similarity">
    <text evidence="4">Belongs to the MT-A70-like family.</text>
</comment>
<dbReference type="PANTHER" id="PTHR12829">
    <property type="entry name" value="N6-ADENOSINE-METHYLTRANSFERASE"/>
    <property type="match status" value="1"/>
</dbReference>
<keyword evidence="3" id="KW-0949">S-adenosyl-L-methionine</keyword>
<dbReference type="SUPFAM" id="SSF53335">
    <property type="entry name" value="S-adenosyl-L-methionine-dependent methyltransferases"/>
    <property type="match status" value="1"/>
</dbReference>
<dbReference type="PROSITE" id="PS51143">
    <property type="entry name" value="MT_A70"/>
    <property type="match status" value="1"/>
</dbReference>
<dbReference type="GO" id="GO:0032259">
    <property type="term" value="P:methylation"/>
    <property type="evidence" value="ECO:0007669"/>
    <property type="project" value="UniProtKB-KW"/>
</dbReference>
<dbReference type="InterPro" id="IPR036086">
    <property type="entry name" value="ParB/Sulfiredoxin_sf"/>
</dbReference>
<reference evidence="6" key="2">
    <citation type="submission" date="2023-07" db="EMBL/GenBank/DDBJ databases">
        <authorList>
            <person name="Sun H."/>
        </authorList>
    </citation>
    <scope>NUCLEOTIDE SEQUENCE</scope>
    <source>
        <strain evidence="6">05753</strain>
    </source>
</reference>
<evidence type="ECO:0000313" key="7">
    <source>
        <dbReference type="Proteomes" id="UP001169006"/>
    </source>
</evidence>
<dbReference type="Gene3D" id="3.90.1530.10">
    <property type="entry name" value="Conserved hypothetical protein from pyrococcus furiosus pfu- 392566-001, ParB domain"/>
    <property type="match status" value="1"/>
</dbReference>
<evidence type="ECO:0000256" key="1">
    <source>
        <dbReference type="ARBA" id="ARBA00022603"/>
    </source>
</evidence>
<dbReference type="GO" id="GO:0008168">
    <property type="term" value="F:methyltransferase activity"/>
    <property type="evidence" value="ECO:0007669"/>
    <property type="project" value="UniProtKB-KW"/>
</dbReference>
<dbReference type="InterPro" id="IPR029063">
    <property type="entry name" value="SAM-dependent_MTases_sf"/>
</dbReference>
<dbReference type="InterPro" id="IPR007757">
    <property type="entry name" value="MT-A70-like"/>
</dbReference>
<protein>
    <submittedName>
        <fullName evidence="6">MT-A70 family methyltransferase</fullName>
    </submittedName>
</protein>
<keyword evidence="2" id="KW-0808">Transferase</keyword>
<dbReference type="PANTHER" id="PTHR12829:SF7">
    <property type="entry name" value="N6-ADENOSINE-METHYLTRANSFERASE CATALYTIC SUBUNIT"/>
    <property type="match status" value="1"/>
</dbReference>
<dbReference type="InterPro" id="IPR003115">
    <property type="entry name" value="ParB_N"/>
</dbReference>
<dbReference type="RefSeq" id="WP_302076551.1">
    <property type="nucleotide sequence ID" value="NZ_JAUKWQ010000002.1"/>
</dbReference>
<dbReference type="Pfam" id="PF05063">
    <property type="entry name" value="MT-A70"/>
    <property type="match status" value="1"/>
</dbReference>
<dbReference type="SUPFAM" id="SSF110849">
    <property type="entry name" value="ParB/Sulfiredoxin"/>
    <property type="match status" value="1"/>
</dbReference>
<proteinExistence type="inferred from homology"/>
<sequence>MPDPKKPFSIPGPNQLAVIRAAVKDGRFEEVTQPSDRKAALKANSLGFLDRDRKSASIWYPTDKARALLTWLESETPAGEGNQPAPYQLLPPLSPEDYAALEADIIARGVLVPVEYDEAGNILDGHHRVQICESLGLVDWPRFVRKGLSEEEKRAHARALNLNRRHLSSAQKREIIEEQLKETPSISSRAIAARMGVDHKTVSAVRSSLVSNGEIPQLEKTEGRDGRMRPAKPMRTMFLPDRANVKELKVVAKQIRDREREVSRSVRTGLINAIAEQGKVVAGQMPRAAFAVGYADPPWQQEAWSDETGQDRGLMYPAMPLDEIMALCAGDRSPFTADAILYLWVTTNRLDDGLAVLKTWGFDYVSAITWDKVNIGMGRWVRDRTEHLLIGKRGNFPGLIPGTQPESIYAEPKTAHSRKPVWFAEQIERLFPDMRKLELFQRRESLSEGDIRRNGNWSFWGFEASEGEAA</sequence>
<evidence type="ECO:0000256" key="2">
    <source>
        <dbReference type="ARBA" id="ARBA00022679"/>
    </source>
</evidence>
<evidence type="ECO:0000313" key="6">
    <source>
        <dbReference type="EMBL" id="MDO1582413.1"/>
    </source>
</evidence>